<name>A0A069B2H2_CLODI</name>
<accession>A0A069B2H2</accession>
<protein>
    <submittedName>
        <fullName evidence="1">Putative phage protein (Modular protein)</fullName>
    </submittedName>
</protein>
<reference evidence="3" key="1">
    <citation type="submission" date="2014-07" db="EMBL/GenBank/DDBJ databases">
        <authorList>
            <person name="Monot Marc"/>
        </authorList>
    </citation>
    <scope>NUCLEOTIDE SEQUENCE</scope>
    <source>
        <strain evidence="3">7032989</strain>
        <strain evidence="1">7032994</strain>
    </source>
</reference>
<dbReference type="EMBL" id="LK932515">
    <property type="protein sequence ID" value="CDS87311.1"/>
    <property type="molecule type" value="Genomic_DNA"/>
</dbReference>
<dbReference type="EMBL" id="LK933537">
    <property type="protein sequence ID" value="CDT81929.1"/>
    <property type="molecule type" value="Genomic_DNA"/>
</dbReference>
<evidence type="ECO:0000313" key="1">
    <source>
        <dbReference type="EMBL" id="CDS86974.1"/>
    </source>
</evidence>
<dbReference type="RefSeq" id="WP_021366627.1">
    <property type="nucleotide sequence ID" value="NZ_BBYB01000069.1"/>
</dbReference>
<sequence>MTNKEKIKGFMLADLCQDESNKRREKDTYYAGKNHTFNYDLYPVITKDINRAKVYRTKKEAKRELETLNKKCIHNYFEIVSFKKYIKNMSNKEMLEFISMKENKAYKKYSKEICNICKSIKFNCESLYCEEAYSDWLKENAWGKKRGDKND</sequence>
<evidence type="ECO:0000313" key="2">
    <source>
        <dbReference type="EMBL" id="CDS87311.1"/>
    </source>
</evidence>
<dbReference type="AlphaFoldDB" id="A0A069B2H2"/>
<dbReference type="EMBL" id="LK932400">
    <property type="protein sequence ID" value="CDS86974.1"/>
    <property type="molecule type" value="Genomic_DNA"/>
</dbReference>
<proteinExistence type="predicted"/>
<evidence type="ECO:0000313" key="3">
    <source>
        <dbReference type="EMBL" id="CDT81929.1"/>
    </source>
</evidence>
<organism evidence="3">
    <name type="scientific">Clostridioides difficile</name>
    <name type="common">Peptoclostridium difficile</name>
    <dbReference type="NCBI Taxonomy" id="1496"/>
    <lineage>
        <taxon>Bacteria</taxon>
        <taxon>Bacillati</taxon>
        <taxon>Bacillota</taxon>
        <taxon>Clostridia</taxon>
        <taxon>Peptostreptococcales</taxon>
        <taxon>Peptostreptococcaceae</taxon>
        <taxon>Clostridioides</taxon>
    </lineage>
</organism>
<gene>
    <name evidence="3" type="ORF">BN1095_920023</name>
    <name evidence="2" type="ORF">BN1096_610122</name>
    <name evidence="1" type="ORF">BN1097_610071</name>
</gene>